<reference evidence="1 2" key="1">
    <citation type="submission" date="2015-08" db="EMBL/GenBank/DDBJ databases">
        <title>Antibacterial properties of a collection of Vibrionaceae strains.</title>
        <authorList>
            <person name="Giubergia S."/>
        </authorList>
    </citation>
    <scope>NUCLEOTIDE SEQUENCE [LARGE SCALE GENOMIC DNA]</scope>
    <source>
        <strain evidence="1 2">S0821</strain>
    </source>
</reference>
<gene>
    <name evidence="1" type="ORF">AMR76_14365</name>
</gene>
<dbReference type="RefSeq" id="WP_055466461.1">
    <property type="nucleotide sequence ID" value="NZ_LKHS01000011.1"/>
</dbReference>
<organism evidence="1 2">
    <name type="scientific">Vibrio furnissii</name>
    <dbReference type="NCBI Taxonomy" id="29494"/>
    <lineage>
        <taxon>Bacteria</taxon>
        <taxon>Pseudomonadati</taxon>
        <taxon>Pseudomonadota</taxon>
        <taxon>Gammaproteobacteria</taxon>
        <taxon>Vibrionales</taxon>
        <taxon>Vibrionaceae</taxon>
        <taxon>Vibrio</taxon>
    </lineage>
</organism>
<proteinExistence type="predicted"/>
<dbReference type="PROSITE" id="PS51257">
    <property type="entry name" value="PROKAR_LIPOPROTEIN"/>
    <property type="match status" value="1"/>
</dbReference>
<dbReference type="Proteomes" id="UP000051221">
    <property type="component" value="Unassembled WGS sequence"/>
</dbReference>
<evidence type="ECO:0008006" key="3">
    <source>
        <dbReference type="Google" id="ProtNLM"/>
    </source>
</evidence>
<dbReference type="InParanoid" id="A0A0Q2N0D4"/>
<comment type="caution">
    <text evidence="1">The sequence shown here is derived from an EMBL/GenBank/DDBJ whole genome shotgun (WGS) entry which is preliminary data.</text>
</comment>
<accession>A0A0Q2N0D4</accession>
<evidence type="ECO:0000313" key="2">
    <source>
        <dbReference type="Proteomes" id="UP000051221"/>
    </source>
</evidence>
<keyword evidence="2" id="KW-1185">Reference proteome</keyword>
<protein>
    <recommendedName>
        <fullName evidence="3">Acid phosphatase</fullName>
    </recommendedName>
</protein>
<dbReference type="AlphaFoldDB" id="A0A0Q2N0D4"/>
<evidence type="ECO:0000313" key="1">
    <source>
        <dbReference type="EMBL" id="KQH85279.1"/>
    </source>
</evidence>
<dbReference type="EMBL" id="LKHS01000011">
    <property type="protein sequence ID" value="KQH85279.1"/>
    <property type="molecule type" value="Genomic_DNA"/>
</dbReference>
<sequence>MKQMTLLAVSVAMALSGCGGGSDGSSGETAAQGTTITAFDGYFYQAVVFDDTNNDGVLTIGTDTIFDLTDENGQYTLPADTEISGSLALQTLIPGGTAQTALANYNSKYVGIYTYDSDNADQVMTHEVVFRAPSSSTVISPITDLVAIEMSSNGGDEEAAKTSVAVSLGISDQVDDVYSDFVSGDKANSKLHKTAQILTESKAVAGDNYHAQAATIVAAAQTQVESMDDEQLTSNTYKPVITVDDSNNASTQLNYKLTVDKTVAESLQLQLSAATLAKNESFAGLSLALDGLFNDKDNTTPTVSTSTTQLGDTGISVSVSNNTLQLGAVNPIAASGSFTITLQANDVDSQGETLTSPLQVVLTLTITSTNQLPVVEEDTQEQLQAIVDGWQLQQGVAFEQTLSLAGLFSDSDGTISDYQVGTISADGLSINVDASQAVVTIAGTPNKAYPAGQTFVVYGLDNEAAKVSASFTLPEIVDGVEPEPETPELGFTLKQFNNQEWKMGSFADIDGEVGYAALLNNDGQLQMCWGTDAQSDPYKTNISDTNTWNNETAFDRLAQLDEVSGTYVQAADKDCWSVELQSDGSLSNFGGFEAKVLYQNTDGDQFLIQVGSQELFWLDGTSTKFANQIAAETKVYAGVTEYQMFVEAGKEFIEALDGPELSYSYAENQLTEGEFETNSVLPTGFHTPGTWSISTDEQGYSYAEFIETEEDQKTRIRYVYRDFGDFYISMGWDEEAQYLYQSAPFFRLFSEDKALMNAVVESLPISKD</sequence>
<name>A0A0Q2N0D4_VIBFU</name>